<reference evidence="2" key="1">
    <citation type="journal article" date="2011" name="Plant Physiol.">
        <title>Comprehensive sequence analysis of 24,783 barley full-length cDNAs derived from 12 clone libraries.</title>
        <authorList>
            <person name="Matsumoto T."/>
            <person name="Tanaka T."/>
            <person name="Sakai H."/>
            <person name="Amano N."/>
            <person name="Kanamori H."/>
            <person name="Kurita K."/>
            <person name="Kikuta A."/>
            <person name="Kamiya K."/>
            <person name="Yamamoto M."/>
            <person name="Ikawa H."/>
            <person name="Fujii N."/>
            <person name="Hori K."/>
            <person name="Itoh T."/>
            <person name="Sato K."/>
        </authorList>
    </citation>
    <scope>NUCLEOTIDE SEQUENCE</scope>
    <source>
        <tissue evidence="2">Shoot and root</tissue>
    </source>
</reference>
<protein>
    <submittedName>
        <fullName evidence="2">Predicted protein</fullName>
    </submittedName>
</protein>
<dbReference type="PANTHER" id="PTHR34133">
    <property type="entry name" value="OS07G0633000 PROTEIN"/>
    <property type="match status" value="1"/>
</dbReference>
<dbReference type="AlphaFoldDB" id="F2DDK0"/>
<sequence length="283" mass="31067">MTSLSLTACRHAAARPRAGRITGCGGVRATPLGSRSRNGFAPSASSSSSSSRGVTTCSLKPPPSFGGKAKEEEKEKKVNPNPRDLFTFSYRFNTDIPMGETPGASIDEYLMNRPRIVGAVFPDKRKRTKLNDEEWSVQLVPIQFLFLSACPVIAVRFVSRSGGKGYPPHVPVHATSLLLMEVTDYELKGLQRDAMPSHMALTVRGTLYPQPEGRRSLRGQVEMSVGFNLPPVLALVPEPIIRGVGDTVLRQLAEQMKHDFDTGLAADFKKYRTEKLTEGRTKH</sequence>
<proteinExistence type="evidence at transcript level"/>
<name>F2DDK0_HORVV</name>
<evidence type="ECO:0000256" key="1">
    <source>
        <dbReference type="SAM" id="MobiDB-lite"/>
    </source>
</evidence>
<feature type="compositionally biased region" description="Basic and acidic residues" evidence="1">
    <location>
        <begin position="68"/>
        <end position="78"/>
    </location>
</feature>
<organism evidence="2">
    <name type="scientific">Hordeum vulgare subsp. vulgare</name>
    <name type="common">Domesticated barley</name>
    <dbReference type="NCBI Taxonomy" id="112509"/>
    <lineage>
        <taxon>Eukaryota</taxon>
        <taxon>Viridiplantae</taxon>
        <taxon>Streptophyta</taxon>
        <taxon>Embryophyta</taxon>
        <taxon>Tracheophyta</taxon>
        <taxon>Spermatophyta</taxon>
        <taxon>Magnoliopsida</taxon>
        <taxon>Liliopsida</taxon>
        <taxon>Poales</taxon>
        <taxon>Poaceae</taxon>
        <taxon>BOP clade</taxon>
        <taxon>Pooideae</taxon>
        <taxon>Triticodae</taxon>
        <taxon>Triticeae</taxon>
        <taxon>Hordeinae</taxon>
        <taxon>Hordeum</taxon>
    </lineage>
</organism>
<accession>F2DDK0</accession>
<dbReference type="EMBL" id="AK375446">
    <property type="protein sequence ID" value="BAK06641.1"/>
    <property type="molecule type" value="mRNA"/>
</dbReference>
<evidence type="ECO:0000313" key="2">
    <source>
        <dbReference type="EMBL" id="BAJ93171.1"/>
    </source>
</evidence>
<dbReference type="Pfam" id="PF09366">
    <property type="entry name" value="DUF1997"/>
    <property type="match status" value="1"/>
</dbReference>
<dbReference type="PANTHER" id="PTHR34133:SF1">
    <property type="entry name" value="EXPRESSED PROTEIN"/>
    <property type="match status" value="1"/>
</dbReference>
<feature type="region of interest" description="Disordered" evidence="1">
    <location>
        <begin position="20"/>
        <end position="80"/>
    </location>
</feature>
<dbReference type="EMBL" id="AK361967">
    <property type="protein sequence ID" value="BAJ93171.1"/>
    <property type="molecule type" value="mRNA"/>
</dbReference>
<dbReference type="InterPro" id="IPR018971">
    <property type="entry name" value="DUF1997"/>
</dbReference>